<dbReference type="VEuPathDB" id="FungiDB:CC77DRAFT_548903"/>
<dbReference type="GeneID" id="29117736"/>
<evidence type="ECO:0000313" key="1">
    <source>
        <dbReference type="EMBL" id="OAG14646.1"/>
    </source>
</evidence>
<protein>
    <submittedName>
        <fullName evidence="1">Uncharacterized protein</fullName>
    </submittedName>
</protein>
<organism evidence="1 2">
    <name type="scientific">Alternaria alternata</name>
    <name type="common">Alternaria rot fungus</name>
    <name type="synonym">Torula alternata</name>
    <dbReference type="NCBI Taxonomy" id="5599"/>
    <lineage>
        <taxon>Eukaryota</taxon>
        <taxon>Fungi</taxon>
        <taxon>Dikarya</taxon>
        <taxon>Ascomycota</taxon>
        <taxon>Pezizomycotina</taxon>
        <taxon>Dothideomycetes</taxon>
        <taxon>Pleosporomycetidae</taxon>
        <taxon>Pleosporales</taxon>
        <taxon>Pleosporineae</taxon>
        <taxon>Pleosporaceae</taxon>
        <taxon>Alternaria</taxon>
        <taxon>Alternaria sect. Alternaria</taxon>
        <taxon>Alternaria alternata complex</taxon>
    </lineage>
</organism>
<keyword evidence="2" id="KW-1185">Reference proteome</keyword>
<dbReference type="EMBL" id="KV441498">
    <property type="protein sequence ID" value="OAG14646.1"/>
    <property type="molecule type" value="Genomic_DNA"/>
</dbReference>
<sequence>MILLVAIVSPARMIRSKYPVCSATTAGRDSVSEQVAACAKEAEVYHVLRSRLCFVVNVRAGASVLVRVHPLFFFRGLSASRGAPATPSLARSSEARRLYRRDGTYKKLCRVAHEDLLSLPGLRGSRLGDSTRGFDDCRRLVLYRGVIPEPQSESIASSCLRVVNLREVNFFLGR</sequence>
<gene>
    <name evidence="1" type="ORF">CC77DRAFT_548903</name>
</gene>
<reference evidence="1 2" key="1">
    <citation type="submission" date="2016-05" db="EMBL/GenBank/DDBJ databases">
        <title>Comparative analysis of secretome profiles of manganese(II)-oxidizing ascomycete fungi.</title>
        <authorList>
            <consortium name="DOE Joint Genome Institute"/>
            <person name="Zeiner C.A."/>
            <person name="Purvine S.O."/>
            <person name="Zink E.M."/>
            <person name="Wu S."/>
            <person name="Pasa-Tolic L."/>
            <person name="Chaput D.L."/>
            <person name="Haridas S."/>
            <person name="Grigoriev I.V."/>
            <person name="Santelli C.M."/>
            <person name="Hansel C.M."/>
        </authorList>
    </citation>
    <scope>NUCLEOTIDE SEQUENCE [LARGE SCALE GENOMIC DNA]</scope>
    <source>
        <strain evidence="1 2">SRC1lrK2f</strain>
    </source>
</reference>
<name>A0A177D561_ALTAL</name>
<dbReference type="RefSeq" id="XP_018380067.1">
    <property type="nucleotide sequence ID" value="XM_018532142.1"/>
</dbReference>
<evidence type="ECO:0000313" key="2">
    <source>
        <dbReference type="Proteomes" id="UP000077248"/>
    </source>
</evidence>
<proteinExistence type="predicted"/>
<dbReference type="Proteomes" id="UP000077248">
    <property type="component" value="Unassembled WGS sequence"/>
</dbReference>
<dbReference type="KEGG" id="aalt:CC77DRAFT_548903"/>
<accession>A0A177D561</accession>
<dbReference type="AlphaFoldDB" id="A0A177D561"/>